<dbReference type="SUPFAM" id="SSF49265">
    <property type="entry name" value="Fibronectin type III"/>
    <property type="match status" value="1"/>
</dbReference>
<protein>
    <recommendedName>
        <fullName evidence="7">Ankyrin repeat and fibronectin type-III domain-containing protein 1</fullName>
    </recommendedName>
</protein>
<feature type="domain" description="Ras-associating" evidence="3">
    <location>
        <begin position="1308"/>
        <end position="1409"/>
    </location>
</feature>
<dbReference type="Proteomes" id="UP000494256">
    <property type="component" value="Unassembled WGS sequence"/>
</dbReference>
<organism evidence="5 6">
    <name type="scientific">Arctia plantaginis</name>
    <name type="common">Wood tiger moth</name>
    <name type="synonym">Phalaena plantaginis</name>
    <dbReference type="NCBI Taxonomy" id="874455"/>
    <lineage>
        <taxon>Eukaryota</taxon>
        <taxon>Metazoa</taxon>
        <taxon>Ecdysozoa</taxon>
        <taxon>Arthropoda</taxon>
        <taxon>Hexapoda</taxon>
        <taxon>Insecta</taxon>
        <taxon>Pterygota</taxon>
        <taxon>Neoptera</taxon>
        <taxon>Endopterygota</taxon>
        <taxon>Lepidoptera</taxon>
        <taxon>Glossata</taxon>
        <taxon>Ditrysia</taxon>
        <taxon>Noctuoidea</taxon>
        <taxon>Erebidae</taxon>
        <taxon>Arctiinae</taxon>
        <taxon>Arctia</taxon>
    </lineage>
</organism>
<accession>A0A8S0YWQ8</accession>
<feature type="region of interest" description="Disordered" evidence="2">
    <location>
        <begin position="1278"/>
        <end position="1301"/>
    </location>
</feature>
<gene>
    <name evidence="5" type="ORF">APLA_LOCUS1962</name>
</gene>
<evidence type="ECO:0000313" key="6">
    <source>
        <dbReference type="Proteomes" id="UP000494256"/>
    </source>
</evidence>
<comment type="caution">
    <text evidence="5">The sequence shown here is derived from an EMBL/GenBank/DDBJ whole genome shotgun (WGS) entry which is preliminary data.</text>
</comment>
<reference evidence="5 6" key="1">
    <citation type="submission" date="2020-04" db="EMBL/GenBank/DDBJ databases">
        <authorList>
            <person name="Wallbank WR R."/>
            <person name="Pardo Diaz C."/>
            <person name="Kozak K."/>
            <person name="Martin S."/>
            <person name="Jiggins C."/>
            <person name="Moest M."/>
            <person name="Warren A I."/>
            <person name="Byers J.R.P. K."/>
            <person name="Montejo-Kovacevich G."/>
            <person name="Yen C E."/>
        </authorList>
    </citation>
    <scope>NUCLEOTIDE SEQUENCE [LARGE SCALE GENOMIC DNA]</scope>
</reference>
<feature type="compositionally biased region" description="Basic and acidic residues" evidence="2">
    <location>
        <begin position="394"/>
        <end position="403"/>
    </location>
</feature>
<evidence type="ECO:0000256" key="2">
    <source>
        <dbReference type="SAM" id="MobiDB-lite"/>
    </source>
</evidence>
<dbReference type="SMART" id="SM00314">
    <property type="entry name" value="RA"/>
    <property type="match status" value="1"/>
</dbReference>
<dbReference type="InterPro" id="IPR039269">
    <property type="entry name" value="ANKFN1"/>
</dbReference>
<dbReference type="InterPro" id="IPR000159">
    <property type="entry name" value="RA_dom"/>
</dbReference>
<feature type="compositionally biased region" description="Basic residues" evidence="2">
    <location>
        <begin position="81"/>
        <end position="92"/>
    </location>
</feature>
<dbReference type="InterPro" id="IPR036770">
    <property type="entry name" value="Ankyrin_rpt-contain_sf"/>
</dbReference>
<sequence>METLIDKFKREQGGLRRSRSVRASLRLIGNRWRSKDEETNDIEKIQNSSLLFSKQIWTEKDYDVAYTGIEGTYKSKTPVMAKRKPEHAKQRRKSGDIDLTLKPQRPKKVEKKFSDLFSNKKQKSVSSKELIVPEKIPPKAAAILHIHSPEHEKVKKKLKGMGKSESAKSISELTVHKRVRRGSESDMCPNQSRGCVNPAFVYSTPPKDRKMPMSPTAYLKLQYGALLEGCGGELPSLSACAPHPPHLDKATRRQQKDARAQQDKIAQVNIHLHALFAAVEHGYLDKARNILESTDVDVNSLNADGLSPLDVAVLATNRQLAKMLMEFGAKEGTQFKSSEALGAHLRRLAREAESKLHEVTGCVPERTCREDACTRSSAASQAAGTTGCAGGAGSEKDKQAQHWERRVRTLKRLVLGWQQLRVPPGPSPAELEVCGAHAVTIKLKENKTTPPAQKDPPFITKYKVEWSSRADFSNVCGCREVAASGTNSGTKVLAAGLTRGRRYFFRAAAGNIKGWGPYTVSIPKSVVPSSWRDVCSRGCRGSGGAAAALEALTAAAASARSRPLGPHARQSRKKTATIRQLFTAASKFQKNLRRGVYLACILYHEDKVLVTSEEFLPVIEVDETYPTCIYTDFHWLMKVSCAWDDVKALRSDMEKHTSSSIHFRLKLLTAAAQMQSALCIQDLGQLYHKPLRDSHGTIVLSCVNSVKSVKSVSALNSRWAGVARLRRRVLSEDNTIGELLMASVHEQIAYHQVCRVQLPRGLYLGYLKLQSSVEVVRIVAPARTPNVPPHTRVRDNPHVSAEEWEYLKSQSGKTDDTQAMNSITIGGQEKPSESQEIFLDLIASASQRLFKEMEIPIESIVTHRIYDLEVIELNNDVSFIMVCPPAEQACSVPGQKEILLQKGDLLSLPIQAFEMIHLQTYHSNILNKYSKLSCVLELDVALAAHSHREAFSCTELQTAKERLTKLEDLQNNLNTVWKAERWLMDLIGFARDKDKTVASYGILLKYILDKTPTQTECPVEINENDGVFKDFLQIPSRDGKITKTSPGRGSWPGPAGNGNHANLHPEFSKSEQQLSLSPRQTSVSTLNLSSSQFLNPEANKYPRKGSADSQFTQSSAVSNNILSSSSQFDIKSSGGSHTSIGSNRLPPSRSEDTLVLQNENVEPKPRPHSINATASTTSSPLLTVKGYYPGSMISVRMTKGNVSESAQSLSSDSESQSCPITLVPLKIRPQGNHYRNPCNVIASKSMTNVKSDVDFTDTGQDYPKSSLCVKRQPLLETQEDAEYNNKVPKTDERREEEVKAPELRTPDQAGILQVFAAYETGLASGTSLKLHVTPRTSAREVIDLVVKQLNMAAVLKGKSGPVYGPEKLQDFCLVAVIGARERCLRDDFRPLQLQNPWRKGRLYVRLKHDVLAALQHSAKQPAYI</sequence>
<feature type="region of interest" description="Disordered" evidence="2">
    <location>
        <begin position="77"/>
        <end position="102"/>
    </location>
</feature>
<dbReference type="EMBL" id="CADEBD010000171">
    <property type="protein sequence ID" value="CAB3224421.1"/>
    <property type="molecule type" value="Genomic_DNA"/>
</dbReference>
<evidence type="ECO:0000256" key="1">
    <source>
        <dbReference type="PROSITE-ProRule" id="PRU00023"/>
    </source>
</evidence>
<dbReference type="GO" id="GO:0005819">
    <property type="term" value="C:spindle"/>
    <property type="evidence" value="ECO:0007669"/>
    <property type="project" value="TreeGrafter"/>
</dbReference>
<dbReference type="PANTHER" id="PTHR21437">
    <property type="entry name" value="WIDE AWAKE"/>
    <property type="match status" value="1"/>
</dbReference>
<dbReference type="Gene3D" id="2.60.40.10">
    <property type="entry name" value="Immunoglobulins"/>
    <property type="match status" value="1"/>
</dbReference>
<dbReference type="CDD" id="cd17117">
    <property type="entry name" value="RA_ANKFN1_like"/>
    <property type="match status" value="1"/>
</dbReference>
<evidence type="ECO:0000313" key="5">
    <source>
        <dbReference type="EMBL" id="CAB3224421.1"/>
    </source>
</evidence>
<evidence type="ECO:0008006" key="7">
    <source>
        <dbReference type="Google" id="ProtNLM"/>
    </source>
</evidence>
<dbReference type="InterPro" id="IPR003961">
    <property type="entry name" value="FN3_dom"/>
</dbReference>
<dbReference type="PROSITE" id="PS50297">
    <property type="entry name" value="ANK_REP_REGION"/>
    <property type="match status" value="1"/>
</dbReference>
<dbReference type="GO" id="GO:0007165">
    <property type="term" value="P:signal transduction"/>
    <property type="evidence" value="ECO:0007669"/>
    <property type="project" value="InterPro"/>
</dbReference>
<dbReference type="PROSITE" id="PS50853">
    <property type="entry name" value="FN3"/>
    <property type="match status" value="1"/>
</dbReference>
<dbReference type="PROSITE" id="PS50088">
    <property type="entry name" value="ANK_REPEAT"/>
    <property type="match status" value="1"/>
</dbReference>
<dbReference type="InterPro" id="IPR002110">
    <property type="entry name" value="Ankyrin_rpt"/>
</dbReference>
<dbReference type="PROSITE" id="PS50200">
    <property type="entry name" value="RA"/>
    <property type="match status" value="1"/>
</dbReference>
<keyword evidence="1" id="KW-0040">ANK repeat</keyword>
<feature type="compositionally biased region" description="Polar residues" evidence="2">
    <location>
        <begin position="1070"/>
        <end position="1094"/>
    </location>
</feature>
<evidence type="ECO:0000259" key="4">
    <source>
        <dbReference type="PROSITE" id="PS50853"/>
    </source>
</evidence>
<dbReference type="InterPro" id="IPR036116">
    <property type="entry name" value="FN3_sf"/>
</dbReference>
<dbReference type="Gene3D" id="1.25.40.20">
    <property type="entry name" value="Ankyrin repeat-containing domain"/>
    <property type="match status" value="1"/>
</dbReference>
<dbReference type="CDD" id="cd00063">
    <property type="entry name" value="FN3"/>
    <property type="match status" value="1"/>
</dbReference>
<dbReference type="GO" id="GO:0061172">
    <property type="term" value="P:regulation of establishment of bipolar cell polarity"/>
    <property type="evidence" value="ECO:0007669"/>
    <property type="project" value="TreeGrafter"/>
</dbReference>
<feature type="region of interest" description="Disordered" evidence="2">
    <location>
        <begin position="1128"/>
        <end position="1150"/>
    </location>
</feature>
<feature type="repeat" description="ANK" evidence="1">
    <location>
        <begin position="304"/>
        <end position="329"/>
    </location>
</feature>
<name>A0A8S0YWQ8_ARCPL</name>
<evidence type="ECO:0000259" key="3">
    <source>
        <dbReference type="PROSITE" id="PS50200"/>
    </source>
</evidence>
<dbReference type="PANTHER" id="PTHR21437:SF1">
    <property type="entry name" value="WIDE AWAKE"/>
    <property type="match status" value="1"/>
</dbReference>
<feature type="region of interest" description="Disordered" evidence="2">
    <location>
        <begin position="375"/>
        <end position="403"/>
    </location>
</feature>
<feature type="compositionally biased region" description="Low complexity" evidence="2">
    <location>
        <begin position="376"/>
        <end position="386"/>
    </location>
</feature>
<feature type="domain" description="Fibronectin type-III" evidence="4">
    <location>
        <begin position="425"/>
        <end position="529"/>
    </location>
</feature>
<dbReference type="OrthoDB" id="4772757at2759"/>
<dbReference type="InterPro" id="IPR013783">
    <property type="entry name" value="Ig-like_fold"/>
</dbReference>
<feature type="compositionally biased region" description="Polar residues" evidence="2">
    <location>
        <begin position="1128"/>
        <end position="1142"/>
    </location>
</feature>
<feature type="region of interest" description="Disordered" evidence="2">
    <location>
        <begin position="1037"/>
        <end position="1112"/>
    </location>
</feature>
<dbReference type="Gene3D" id="3.10.20.90">
    <property type="entry name" value="Phosphatidylinositol 3-kinase Catalytic Subunit, Chain A, domain 1"/>
    <property type="match status" value="1"/>
</dbReference>
<dbReference type="GO" id="GO:0000132">
    <property type="term" value="P:establishment of mitotic spindle orientation"/>
    <property type="evidence" value="ECO:0007669"/>
    <property type="project" value="TreeGrafter"/>
</dbReference>
<feature type="compositionally biased region" description="Basic and acidic residues" evidence="2">
    <location>
        <begin position="1288"/>
        <end position="1301"/>
    </location>
</feature>
<dbReference type="SUPFAM" id="SSF48403">
    <property type="entry name" value="Ankyrin repeat"/>
    <property type="match status" value="1"/>
</dbReference>
<proteinExistence type="predicted"/>